<dbReference type="EMBL" id="BQNB010014963">
    <property type="protein sequence ID" value="GJT34437.1"/>
    <property type="molecule type" value="Genomic_DNA"/>
</dbReference>
<gene>
    <name evidence="1" type="ORF">Tco_0924856</name>
</gene>
<sequence>MAYSLPHTDSEVEALVQRLVNEDRGRQDVLLNLAFQFKDPCAVRDDLRKAYEKCNDISQESRALICTLLKESSEKDGKLHLSMYGKAAQLEKQMETKSAWFQEKYSDRTHGEAQKGMLEEEAMNKKAQEEKIRQEQAENDAFFLEFGVVSMSVLGISYPYLQQCDLILGSCERILSSSLAVTSSGLSSDVSDVGLPSEKAMASGKNGDDGDLLLFRDSPGTSDISAGTLREVGESILLGMECPVAASCSRELSGSMVVTVAAACCKPTVSTVGVAHRAMLGYQRGSSVGHMFTRLGHEPSSMVCSSLPGPNSEQSPTVALPDSLGHALDSCRGHNVKSSTTFYA</sequence>
<accession>A0ABQ5D644</accession>
<reference evidence="1" key="2">
    <citation type="submission" date="2022-01" db="EMBL/GenBank/DDBJ databases">
        <authorList>
            <person name="Yamashiro T."/>
            <person name="Shiraishi A."/>
            <person name="Satake H."/>
            <person name="Nakayama K."/>
        </authorList>
    </citation>
    <scope>NUCLEOTIDE SEQUENCE</scope>
</reference>
<evidence type="ECO:0000313" key="2">
    <source>
        <dbReference type="Proteomes" id="UP001151760"/>
    </source>
</evidence>
<evidence type="ECO:0000313" key="1">
    <source>
        <dbReference type="EMBL" id="GJT34437.1"/>
    </source>
</evidence>
<organism evidence="1 2">
    <name type="scientific">Tanacetum coccineum</name>
    <dbReference type="NCBI Taxonomy" id="301880"/>
    <lineage>
        <taxon>Eukaryota</taxon>
        <taxon>Viridiplantae</taxon>
        <taxon>Streptophyta</taxon>
        <taxon>Embryophyta</taxon>
        <taxon>Tracheophyta</taxon>
        <taxon>Spermatophyta</taxon>
        <taxon>Magnoliopsida</taxon>
        <taxon>eudicotyledons</taxon>
        <taxon>Gunneridae</taxon>
        <taxon>Pentapetalae</taxon>
        <taxon>asterids</taxon>
        <taxon>campanulids</taxon>
        <taxon>Asterales</taxon>
        <taxon>Asteraceae</taxon>
        <taxon>Asteroideae</taxon>
        <taxon>Anthemideae</taxon>
        <taxon>Anthemidinae</taxon>
        <taxon>Tanacetum</taxon>
    </lineage>
</organism>
<protein>
    <submittedName>
        <fullName evidence="1">Uncharacterized protein</fullName>
    </submittedName>
</protein>
<name>A0ABQ5D644_9ASTR</name>
<comment type="caution">
    <text evidence="1">The sequence shown here is derived from an EMBL/GenBank/DDBJ whole genome shotgun (WGS) entry which is preliminary data.</text>
</comment>
<proteinExistence type="predicted"/>
<keyword evidence="2" id="KW-1185">Reference proteome</keyword>
<dbReference type="Proteomes" id="UP001151760">
    <property type="component" value="Unassembled WGS sequence"/>
</dbReference>
<reference evidence="1" key="1">
    <citation type="journal article" date="2022" name="Int. J. Mol. Sci.">
        <title>Draft Genome of Tanacetum Coccineum: Genomic Comparison of Closely Related Tanacetum-Family Plants.</title>
        <authorList>
            <person name="Yamashiro T."/>
            <person name="Shiraishi A."/>
            <person name="Nakayama K."/>
            <person name="Satake H."/>
        </authorList>
    </citation>
    <scope>NUCLEOTIDE SEQUENCE</scope>
</reference>